<dbReference type="STRING" id="405444.ABB26_12835"/>
<dbReference type="InterPro" id="IPR052189">
    <property type="entry name" value="L-asp_N-monooxygenase_NS-form"/>
</dbReference>
<dbReference type="Proteomes" id="UP000050864">
    <property type="component" value="Unassembled WGS sequence"/>
</dbReference>
<reference evidence="2 3" key="1">
    <citation type="submission" date="2015-05" db="EMBL/GenBank/DDBJ databases">
        <title>Genome sequencing and analysis of members of genus Stenotrophomonas.</title>
        <authorList>
            <person name="Patil P.P."/>
            <person name="Midha S."/>
            <person name="Patil P.B."/>
        </authorList>
    </citation>
    <scope>NUCLEOTIDE SEQUENCE [LARGE SCALE GENOMIC DNA]</scope>
    <source>
        <strain evidence="2 3">DSM 18929</strain>
    </source>
</reference>
<dbReference type="OrthoDB" id="101972at2"/>
<dbReference type="InterPro" id="IPR036188">
    <property type="entry name" value="FAD/NAD-bd_sf"/>
</dbReference>
<dbReference type="AlphaFoldDB" id="A0A0R0C0X1"/>
<dbReference type="RefSeq" id="WP_057634746.1">
    <property type="nucleotide sequence ID" value="NZ_LDJI01000025.1"/>
</dbReference>
<gene>
    <name evidence="2" type="ORF">ABB26_12835</name>
</gene>
<dbReference type="Gene3D" id="3.50.50.60">
    <property type="entry name" value="FAD/NAD(P)-binding domain"/>
    <property type="match status" value="1"/>
</dbReference>
<dbReference type="SUPFAM" id="SSF51905">
    <property type="entry name" value="FAD/NAD(P)-binding domain"/>
    <property type="match status" value="1"/>
</dbReference>
<evidence type="ECO:0000259" key="1">
    <source>
        <dbReference type="Pfam" id="PF13454"/>
    </source>
</evidence>
<dbReference type="PANTHER" id="PTHR40254">
    <property type="entry name" value="BLR0577 PROTEIN"/>
    <property type="match status" value="1"/>
</dbReference>
<feature type="domain" description="FAD-dependent urate hydroxylase HpyO/Asp monooxygenase CreE-like FAD/NAD(P)-binding" evidence="1">
    <location>
        <begin position="13"/>
        <end position="164"/>
    </location>
</feature>
<accession>A0A0R0C0X1</accession>
<dbReference type="PATRIC" id="fig|405444.3.peg.1664"/>
<evidence type="ECO:0000313" key="2">
    <source>
        <dbReference type="EMBL" id="KRG63168.1"/>
    </source>
</evidence>
<dbReference type="InterPro" id="IPR038732">
    <property type="entry name" value="HpyO/CreE_NAD-binding"/>
</dbReference>
<protein>
    <submittedName>
        <fullName evidence="2">Pyridine nucleotide-disulfide oxidoreductase</fullName>
    </submittedName>
</protein>
<comment type="caution">
    <text evidence="2">The sequence shown here is derived from an EMBL/GenBank/DDBJ whole genome shotgun (WGS) entry which is preliminary data.</text>
</comment>
<name>A0A0R0C0X1_9GAMM</name>
<keyword evidence="3" id="KW-1185">Reference proteome</keyword>
<organism evidence="2 3">
    <name type="scientific">Stenotrophomonas humi</name>
    <dbReference type="NCBI Taxonomy" id="405444"/>
    <lineage>
        <taxon>Bacteria</taxon>
        <taxon>Pseudomonadati</taxon>
        <taxon>Pseudomonadota</taxon>
        <taxon>Gammaproteobacteria</taxon>
        <taxon>Lysobacterales</taxon>
        <taxon>Lysobacteraceae</taxon>
        <taxon>Stenotrophomonas</taxon>
    </lineage>
</organism>
<sequence length="459" mass="49828">MSVIDTSGPCDVAIIGGGAAGVLAAIGVLRGAQQPLRVLILEPSLPLARGVAYATPYPEHLLNVPAGKMGGFPDKVEDFLEYLLDVQAFPGVDRDTLATQFVPRRCFADYLRHRLQQAVEVSPAQLEIRAERVQALDRDAVGFQLTLASGQQLLARRVVLASGNALRPLPARGAGSLPDGKRVEAWDFDAVHGIAGNADVAIVGSGLSMADTVVSLVATGHRGRIHVLSRHALLPLPHAKGPAADYDPEPLLRMDLRQRLHALRQHAVQAAERGIPWQNVMERIRPMGQALWQTLSFDDQRRFLRHVVRYWDVHRHRIAASVHAQLMQLQQQGQLQLHRGRLETAFADGACVQLTAFDKRRHPFQLDVQHVINATGVEMRAQAMRNALLQQLLGSGMARPGPHGMGIDSAADGSLIDADGVVEPRVQVLGSLRIGSLWESLAIPELRVQAAQAATALLG</sequence>
<dbReference type="EMBL" id="LDJI01000025">
    <property type="protein sequence ID" value="KRG63168.1"/>
    <property type="molecule type" value="Genomic_DNA"/>
</dbReference>
<evidence type="ECO:0000313" key="3">
    <source>
        <dbReference type="Proteomes" id="UP000050864"/>
    </source>
</evidence>
<proteinExistence type="predicted"/>
<dbReference type="PANTHER" id="PTHR40254:SF1">
    <property type="entry name" value="BLR0577 PROTEIN"/>
    <property type="match status" value="1"/>
</dbReference>
<dbReference type="PRINTS" id="PR00368">
    <property type="entry name" value="FADPNR"/>
</dbReference>
<dbReference type="Pfam" id="PF13454">
    <property type="entry name" value="NAD_binding_9"/>
    <property type="match status" value="1"/>
</dbReference>